<keyword evidence="1 5" id="KW-1003">Cell membrane</keyword>
<reference evidence="7" key="1">
    <citation type="submission" date="2023-07" db="EMBL/GenBank/DDBJ databases">
        <title>Sequencing the genomes of 1000 actinobacteria strains.</title>
        <authorList>
            <person name="Klenk H.-P."/>
        </authorList>
    </citation>
    <scope>NUCLEOTIDE SEQUENCE</scope>
    <source>
        <strain evidence="7">DSM 107476</strain>
    </source>
</reference>
<evidence type="ECO:0000256" key="2">
    <source>
        <dbReference type="ARBA" id="ARBA00022692"/>
    </source>
</evidence>
<feature type="region of interest" description="Disordered" evidence="6">
    <location>
        <begin position="916"/>
        <end position="961"/>
    </location>
</feature>
<feature type="transmembrane region" description="Helical" evidence="5">
    <location>
        <begin position="112"/>
        <end position="131"/>
    </location>
</feature>
<dbReference type="RefSeq" id="WP_290197731.1">
    <property type="nucleotide sequence ID" value="NZ_CP047654.1"/>
</dbReference>
<evidence type="ECO:0000256" key="4">
    <source>
        <dbReference type="ARBA" id="ARBA00023136"/>
    </source>
</evidence>
<dbReference type="Pfam" id="PF03699">
    <property type="entry name" value="UPF0182"/>
    <property type="match status" value="1"/>
</dbReference>
<feature type="transmembrane region" description="Helical" evidence="5">
    <location>
        <begin position="291"/>
        <end position="311"/>
    </location>
</feature>
<evidence type="ECO:0000256" key="5">
    <source>
        <dbReference type="HAMAP-Rule" id="MF_01600"/>
    </source>
</evidence>
<comment type="caution">
    <text evidence="7">The sequence shown here is derived from an EMBL/GenBank/DDBJ whole genome shotgun (WGS) entry which is preliminary data.</text>
</comment>
<protein>
    <recommendedName>
        <fullName evidence="5">UPF0182 protein J2S39_000407</fullName>
    </recommendedName>
</protein>
<gene>
    <name evidence="7" type="ORF">J2S39_000407</name>
</gene>
<keyword evidence="4 5" id="KW-0472">Membrane</keyword>
<comment type="subcellular location">
    <subcellularLocation>
        <location evidence="5">Cell membrane</location>
        <topology evidence="5">Multi-pass membrane protein</topology>
    </subcellularLocation>
</comment>
<dbReference type="HAMAP" id="MF_01600">
    <property type="entry name" value="UPF0182"/>
    <property type="match status" value="1"/>
</dbReference>
<feature type="transmembrane region" description="Helical" evidence="5">
    <location>
        <begin position="59"/>
        <end position="80"/>
    </location>
</feature>
<evidence type="ECO:0000256" key="6">
    <source>
        <dbReference type="SAM" id="MobiDB-lite"/>
    </source>
</evidence>
<dbReference type="InterPro" id="IPR005372">
    <property type="entry name" value="UPF0182"/>
</dbReference>
<keyword evidence="2 5" id="KW-0812">Transmembrane</keyword>
<dbReference type="PANTHER" id="PTHR39344">
    <property type="entry name" value="UPF0182 PROTEIN SLL1060"/>
    <property type="match status" value="1"/>
</dbReference>
<evidence type="ECO:0000256" key="1">
    <source>
        <dbReference type="ARBA" id="ARBA00022475"/>
    </source>
</evidence>
<feature type="transmembrane region" description="Helical" evidence="5">
    <location>
        <begin position="215"/>
        <end position="234"/>
    </location>
</feature>
<dbReference type="Proteomes" id="UP001180840">
    <property type="component" value="Unassembled WGS sequence"/>
</dbReference>
<organism evidence="7 8">
    <name type="scientific">Corynebacterium guangdongense</name>
    <dbReference type="NCBI Taxonomy" id="1783348"/>
    <lineage>
        <taxon>Bacteria</taxon>
        <taxon>Bacillati</taxon>
        <taxon>Actinomycetota</taxon>
        <taxon>Actinomycetes</taxon>
        <taxon>Mycobacteriales</taxon>
        <taxon>Corynebacteriaceae</taxon>
        <taxon>Corynebacterium</taxon>
    </lineage>
</organism>
<proteinExistence type="inferred from homology"/>
<feature type="transmembrane region" description="Helical" evidence="5">
    <location>
        <begin position="265"/>
        <end position="284"/>
    </location>
</feature>
<dbReference type="PANTHER" id="PTHR39344:SF1">
    <property type="entry name" value="UPF0182 PROTEIN SLL1060"/>
    <property type="match status" value="1"/>
</dbReference>
<dbReference type="EMBL" id="JAVDXZ010000001">
    <property type="protein sequence ID" value="MDR7328731.1"/>
    <property type="molecule type" value="Genomic_DNA"/>
</dbReference>
<feature type="transmembrane region" description="Helical" evidence="5">
    <location>
        <begin position="18"/>
        <end position="39"/>
    </location>
</feature>
<name>A0ABU1ZUX0_9CORY</name>
<keyword evidence="8" id="KW-1185">Reference proteome</keyword>
<dbReference type="NCBIfam" id="NF000825">
    <property type="entry name" value="PRK00068.1"/>
    <property type="match status" value="1"/>
</dbReference>
<accession>A0ABU1ZUX0</accession>
<feature type="compositionally biased region" description="Low complexity" evidence="6">
    <location>
        <begin position="936"/>
        <end position="957"/>
    </location>
</feature>
<feature type="transmembrane region" description="Helical" evidence="5">
    <location>
        <begin position="167"/>
        <end position="194"/>
    </location>
</feature>
<evidence type="ECO:0000256" key="3">
    <source>
        <dbReference type="ARBA" id="ARBA00022989"/>
    </source>
</evidence>
<comment type="similarity">
    <text evidence="5">Belongs to the UPF0182 family.</text>
</comment>
<evidence type="ECO:0000313" key="7">
    <source>
        <dbReference type="EMBL" id="MDR7328731.1"/>
    </source>
</evidence>
<keyword evidence="3 5" id="KW-1133">Transmembrane helix</keyword>
<evidence type="ECO:0000313" key="8">
    <source>
        <dbReference type="Proteomes" id="UP001180840"/>
    </source>
</evidence>
<sequence length="1010" mass="110765">MTTGFSQQPAPARRQSKAVGWTIGVIGAILILLPIIVGLYTDWLWFGDLGYRGVFVNEFIARIALFLIYAVVAGLIVWAASYFTWRGRPRDDISVDLNSPVYQYRQQIERSVRGLLIALPVIVGLLAGMMGQGQWRNALMMVNATDFGATDPQFGRDYSFYAFNLPMISAIVSALSVLTVLAFVIALAGHYMLGSIRIGNQVAGAKGHISRPARVQLAVTAGVWMLLQALSYWLERYGLLYTQRQDGLFTGGGYTDINAALPAKIILMVIAVVVAAAFFLSVVYKDLRVPALAVVLMVGSALVVGGAYPLMIEQFSVQPNRQAKESEYIARNIEATRYAYGITDDKVTYLENWGADSASDEDVAADDNTISNIRLLDPDVLSPTFTQMRQLKNFYGFPDTLAMDRYEVDGELRDFVVSVRELDPNSLQENQRDWINRHTVYTHGNGFVAAQANTVDEAPQEAGSTRGGFPVFTVSDLQTLALNDSDEAKEEAEQLGIVVDQPRVYFGPVIASATDGADYAIVGNDNGTDFEYDTDTTQFTYDGEGGVNIGNPINRAMYALKYQEINLVLSDRVNSESKILYDRDPRERVEEVAPWLTTDSTTYPAVIDGSIKWIVDGYTTLQSLPYSQRTSLTETTADTLNPDGTSQRLISDEVGYIRNSVKAVVDAYDGTVDLYEFDQEDPVLQTWMKAFPGSVKPNEEISDELMSHIRYPQDLFKVQREMLARYHVDNPNVFFNNDAFWSVPADPTAADAANPQARPLAQPPYYIMAADPAKPEESSFQLITPYRGLNREFLAAHMTVTSDPDNYGQMTVRVLPTNTQTQGPRQAQDAMMSSDQVARDRTLWEGTNTLFNGNLLTLPVGGGEILYAEPIYSQRAGQESAFPKLLRVLVSYKGRVGYAPTVSQALAQVGIDPKAAQEVAGEPTDAAPAEEDTTEEAAAGGDAAEETTPPAQPATAPGDEGEAIQRINDALTNLESARDGSFEDYGKALDELDAAVSEYQSLTGEPAPAN</sequence>